<organism evidence="12 13">
    <name type="scientific">Pelusios castaneus</name>
    <name type="common">West African mud turtle</name>
    <dbReference type="NCBI Taxonomy" id="367368"/>
    <lineage>
        <taxon>Eukaryota</taxon>
        <taxon>Metazoa</taxon>
        <taxon>Chordata</taxon>
        <taxon>Craniata</taxon>
        <taxon>Vertebrata</taxon>
        <taxon>Euteleostomi</taxon>
        <taxon>Archelosauria</taxon>
        <taxon>Testudinata</taxon>
        <taxon>Testudines</taxon>
        <taxon>Pleurodira</taxon>
        <taxon>Pelomedusidae</taxon>
        <taxon>Pelusios</taxon>
    </lineage>
</organism>
<keyword evidence="5 9" id="KW-0732">Signal</keyword>
<dbReference type="SMART" id="SM00457">
    <property type="entry name" value="MACPF"/>
    <property type="match status" value="1"/>
</dbReference>
<keyword evidence="13" id="KW-1185">Reference proteome</keyword>
<evidence type="ECO:0000259" key="10">
    <source>
        <dbReference type="PROSITE" id="PS50004"/>
    </source>
</evidence>
<dbReference type="InterPro" id="IPR000008">
    <property type="entry name" value="C2_dom"/>
</dbReference>
<feature type="signal peptide" evidence="9">
    <location>
        <begin position="1"/>
        <end position="26"/>
    </location>
</feature>
<name>A0A8C8SHN8_9SAUR</name>
<dbReference type="Proteomes" id="UP000694393">
    <property type="component" value="Unplaced"/>
</dbReference>
<keyword evidence="7" id="KW-0472">Membrane</keyword>
<protein>
    <recommendedName>
        <fullName evidence="14">Perforin</fullName>
    </recommendedName>
</protein>
<dbReference type="SUPFAM" id="SSF49562">
    <property type="entry name" value="C2 domain (Calcium/lipid-binding domain, CaLB)"/>
    <property type="match status" value="1"/>
</dbReference>
<dbReference type="PANTHER" id="PTHR46096">
    <property type="entry name" value="PERFORIN-1"/>
    <property type="match status" value="1"/>
</dbReference>
<evidence type="ECO:0000256" key="8">
    <source>
        <dbReference type="ARBA" id="ARBA00023157"/>
    </source>
</evidence>
<proteinExistence type="inferred from homology"/>
<evidence type="ECO:0000256" key="4">
    <source>
        <dbReference type="ARBA" id="ARBA00022525"/>
    </source>
</evidence>
<dbReference type="InterPro" id="IPR001862">
    <property type="entry name" value="MAC_perforin"/>
</dbReference>
<dbReference type="InterPro" id="IPR035892">
    <property type="entry name" value="C2_domain_sf"/>
</dbReference>
<keyword evidence="6" id="KW-0204">Cytolysis</keyword>
<dbReference type="GO" id="GO:0051607">
    <property type="term" value="P:defense response to virus"/>
    <property type="evidence" value="ECO:0007669"/>
    <property type="project" value="TreeGrafter"/>
</dbReference>
<dbReference type="PROSITE" id="PS50004">
    <property type="entry name" value="C2"/>
    <property type="match status" value="1"/>
</dbReference>
<dbReference type="PROSITE" id="PS51412">
    <property type="entry name" value="MACPF_2"/>
    <property type="match status" value="1"/>
</dbReference>
<dbReference type="GO" id="GO:0001913">
    <property type="term" value="P:T cell mediated cytotoxicity"/>
    <property type="evidence" value="ECO:0007669"/>
    <property type="project" value="TreeGrafter"/>
</dbReference>
<evidence type="ECO:0000256" key="1">
    <source>
        <dbReference type="ARBA" id="ARBA00004370"/>
    </source>
</evidence>
<feature type="chain" id="PRO_5034893071" description="Perforin" evidence="9">
    <location>
        <begin position="27"/>
        <end position="558"/>
    </location>
</feature>
<dbReference type="SMART" id="SM00239">
    <property type="entry name" value="C2"/>
    <property type="match status" value="1"/>
</dbReference>
<reference evidence="12" key="2">
    <citation type="submission" date="2025-09" db="UniProtKB">
        <authorList>
            <consortium name="Ensembl"/>
        </authorList>
    </citation>
    <scope>IDENTIFICATION</scope>
</reference>
<keyword evidence="4" id="KW-0964">Secreted</keyword>
<evidence type="ECO:0000313" key="13">
    <source>
        <dbReference type="Proteomes" id="UP000694393"/>
    </source>
</evidence>
<evidence type="ECO:0000256" key="2">
    <source>
        <dbReference type="ARBA" id="ARBA00004613"/>
    </source>
</evidence>
<evidence type="ECO:0000259" key="11">
    <source>
        <dbReference type="PROSITE" id="PS51412"/>
    </source>
</evidence>
<dbReference type="Pfam" id="PF01823">
    <property type="entry name" value="MACPF"/>
    <property type="match status" value="1"/>
</dbReference>
<evidence type="ECO:0000313" key="12">
    <source>
        <dbReference type="Ensembl" id="ENSPCEP00000019068.1"/>
    </source>
</evidence>
<dbReference type="PRINTS" id="PR00764">
    <property type="entry name" value="COMPLEMENTC9"/>
</dbReference>
<dbReference type="Ensembl" id="ENSPCET00000019717.1">
    <property type="protein sequence ID" value="ENSPCEP00000019068.1"/>
    <property type="gene ID" value="ENSPCEG00000014837.1"/>
</dbReference>
<reference evidence="12" key="1">
    <citation type="submission" date="2025-08" db="UniProtKB">
        <authorList>
            <consortium name="Ensembl"/>
        </authorList>
    </citation>
    <scope>IDENTIFICATION</scope>
</reference>
<dbReference type="Gene3D" id="2.60.40.150">
    <property type="entry name" value="C2 domain"/>
    <property type="match status" value="1"/>
</dbReference>
<dbReference type="PANTHER" id="PTHR46096:SF3">
    <property type="entry name" value="PERFORIN-1"/>
    <property type="match status" value="1"/>
</dbReference>
<dbReference type="GO" id="GO:0031640">
    <property type="term" value="P:killing of cells of another organism"/>
    <property type="evidence" value="ECO:0007669"/>
    <property type="project" value="UniProtKB-KW"/>
</dbReference>
<feature type="domain" description="MACPF" evidence="11">
    <location>
        <begin position="32"/>
        <end position="376"/>
    </location>
</feature>
<keyword evidence="8" id="KW-1015">Disulfide bond</keyword>
<dbReference type="Pfam" id="PF00168">
    <property type="entry name" value="C2"/>
    <property type="match status" value="1"/>
</dbReference>
<feature type="domain" description="C2" evidence="10">
    <location>
        <begin position="398"/>
        <end position="516"/>
    </location>
</feature>
<dbReference type="GO" id="GO:0005576">
    <property type="term" value="C:extracellular region"/>
    <property type="evidence" value="ECO:0007669"/>
    <property type="project" value="UniProtKB-SubCell"/>
</dbReference>
<evidence type="ECO:0000256" key="3">
    <source>
        <dbReference type="ARBA" id="ARBA00009214"/>
    </source>
</evidence>
<evidence type="ECO:0000256" key="7">
    <source>
        <dbReference type="ARBA" id="ARBA00023136"/>
    </source>
</evidence>
<dbReference type="InterPro" id="IPR020863">
    <property type="entry name" value="MACPF_CS"/>
</dbReference>
<dbReference type="GO" id="GO:0022829">
    <property type="term" value="F:wide pore channel activity"/>
    <property type="evidence" value="ECO:0007669"/>
    <property type="project" value="TreeGrafter"/>
</dbReference>
<comment type="similarity">
    <text evidence="3">Belongs to the complement C6/C7/C8/C9 family.</text>
</comment>
<comment type="subcellular location">
    <subcellularLocation>
        <location evidence="1">Membrane</location>
    </subcellularLocation>
    <subcellularLocation>
        <location evidence="2">Secreted</location>
    </subcellularLocation>
</comment>
<dbReference type="AlphaFoldDB" id="A0A8C8SHN8"/>
<evidence type="ECO:0000256" key="9">
    <source>
        <dbReference type="SAM" id="SignalP"/>
    </source>
</evidence>
<evidence type="ECO:0008006" key="14">
    <source>
        <dbReference type="Google" id="ProtNLM"/>
    </source>
</evidence>
<dbReference type="GO" id="GO:0001771">
    <property type="term" value="P:immunological synapse formation"/>
    <property type="evidence" value="ECO:0007669"/>
    <property type="project" value="TreeGrafter"/>
</dbReference>
<sequence>TVARVLWLFGAFILLLFACFFPGASSHCHTAMAHECMKHTAFVPGHSLVGEGLDVTTMARKGAYLVDSSYWQRPDSTCTLCQNPLLGGQWQRLPLAMVDWRVHVRCQRKLRDSVQQSAMGMMESAMSAVQNNWKVGLDVPVKPRVNVQVALAGSNSKLANFMVDHMRQDKYTFASHEISCSYYSRYRVSEKPPLTSHFSLALENLPEHYNSKSKVEYHQLINNYGTHYLSMLQLGGRARDVTAVRVCEAALNSLSDDEIKDCLSVEAGVSIGMGSIQAGNSRCEEAKKKGKVQGSFHEMYRERHVEVEGGHRMTDILFSGKNDKDFSAWIESLKARPGLVSYSLQPIHTLVGKDHPKREALRRAVSEYVMERALWRNCTQSCPPGTQRSAHDPCSCVCPGNPMTNTMCCSRERGLGKLTVTVQQASGLWGDYITATDGFVKVFFENKEMRTPTIWNNNNPIWNIHLDFGTLRLTSTSKIRVQVWDEDNKWDDDLLGSCDITLEAGKPQEKNCYLNHGRIRFQYTLHCGPHLGGRSCFDYVSQPPRQSTAKGKEATAFW</sequence>
<evidence type="ECO:0000256" key="6">
    <source>
        <dbReference type="ARBA" id="ARBA00022852"/>
    </source>
</evidence>
<dbReference type="GO" id="GO:0005579">
    <property type="term" value="C:membrane attack complex"/>
    <property type="evidence" value="ECO:0007669"/>
    <property type="project" value="InterPro"/>
</dbReference>
<dbReference type="PROSITE" id="PS00279">
    <property type="entry name" value="MACPF_1"/>
    <property type="match status" value="1"/>
</dbReference>
<dbReference type="InterPro" id="IPR052784">
    <property type="entry name" value="Perforin-1_pore-forming"/>
</dbReference>
<accession>A0A8C8SHN8</accession>
<evidence type="ECO:0000256" key="5">
    <source>
        <dbReference type="ARBA" id="ARBA00022729"/>
    </source>
</evidence>
<dbReference type="InterPro" id="IPR020864">
    <property type="entry name" value="MACPF"/>
</dbReference>